<keyword evidence="8" id="KW-0413">Isomerase</keyword>
<dbReference type="InterPro" id="IPR036185">
    <property type="entry name" value="DNA_heli_DnaB-like_N_sf"/>
</dbReference>
<feature type="domain" description="SF4 helicase" evidence="11">
    <location>
        <begin position="183"/>
        <end position="453"/>
    </location>
</feature>
<dbReference type="Pfam" id="PF00772">
    <property type="entry name" value="DnaB"/>
    <property type="match status" value="1"/>
</dbReference>
<dbReference type="Pfam" id="PF03796">
    <property type="entry name" value="DnaB_C"/>
    <property type="match status" value="1"/>
</dbReference>
<dbReference type="InterPro" id="IPR007693">
    <property type="entry name" value="DNA_helicase_DnaB-like_N"/>
</dbReference>
<evidence type="ECO:0000256" key="4">
    <source>
        <dbReference type="ARBA" id="ARBA00022801"/>
    </source>
</evidence>
<evidence type="ECO:0000256" key="10">
    <source>
        <dbReference type="ARBA" id="ARBA00048954"/>
    </source>
</evidence>
<dbReference type="RefSeq" id="WP_380537353.1">
    <property type="nucleotide sequence ID" value="NZ_JBHFAB010000013.1"/>
</dbReference>
<gene>
    <name evidence="12" type="ORF">ACEZDE_18225</name>
</gene>
<dbReference type="InterPro" id="IPR027417">
    <property type="entry name" value="P-loop_NTPase"/>
</dbReference>
<evidence type="ECO:0000256" key="3">
    <source>
        <dbReference type="ARBA" id="ARBA00022741"/>
    </source>
</evidence>
<keyword evidence="7" id="KW-0238">DNA-binding</keyword>
<keyword evidence="3" id="KW-0547">Nucleotide-binding</keyword>
<dbReference type="Gene3D" id="3.40.50.300">
    <property type="entry name" value="P-loop containing nucleotide triphosphate hydrolases"/>
    <property type="match status" value="1"/>
</dbReference>
<evidence type="ECO:0000256" key="5">
    <source>
        <dbReference type="ARBA" id="ARBA00022806"/>
    </source>
</evidence>
<accession>A0ABV6VXQ8</accession>
<evidence type="ECO:0000256" key="9">
    <source>
        <dbReference type="ARBA" id="ARBA00044969"/>
    </source>
</evidence>
<comment type="catalytic activity">
    <reaction evidence="10">
        <text>ATP + H2O = ADP + phosphate + H(+)</text>
        <dbReference type="Rhea" id="RHEA:13065"/>
        <dbReference type="ChEBI" id="CHEBI:15377"/>
        <dbReference type="ChEBI" id="CHEBI:15378"/>
        <dbReference type="ChEBI" id="CHEBI:30616"/>
        <dbReference type="ChEBI" id="CHEBI:43474"/>
        <dbReference type="ChEBI" id="CHEBI:456216"/>
        <dbReference type="EC" id="5.6.2.3"/>
    </reaction>
</comment>
<dbReference type="InterPro" id="IPR007694">
    <property type="entry name" value="DNA_helicase_DnaB-like_C"/>
</dbReference>
<protein>
    <recommendedName>
        <fullName evidence="9">DNA 5'-3' helicase</fullName>
        <ecNumber evidence="9">5.6.2.3</ecNumber>
    </recommendedName>
</protein>
<dbReference type="PANTHER" id="PTHR30153:SF2">
    <property type="entry name" value="REPLICATIVE DNA HELICASE"/>
    <property type="match status" value="1"/>
</dbReference>
<dbReference type="PROSITE" id="PS51199">
    <property type="entry name" value="SF4_HELICASE"/>
    <property type="match status" value="1"/>
</dbReference>
<sequence length="464" mass="50553">MNDYDEPPDSADEPLADLLAEQTVIGAMLLSSRVVDQVAPVLGEGEAFHRRAHELIYQAILRLHDAPGTTANAITVERALRRTGDLVRCGGPSYLHTCVSAVPTASVGIDCADTVADLYNLRKLQQLGQQLAARARMRDTPADEIASLALSELQGLFADTAGGKQELLSVADRWPGYVDELEKHDDPRALDSPWPDLNAVVQFRPKELTVVGAATSGGKSLLALNLAAHVAFRRQQPVLVASIEMGGSELLSRLTSSEANLELDYLMRRNLDEPRWGKIARVNDRMMSPAAADFILDDSPSMTIAKIRSRVRWMASQDRKPAIVIVDYLQIVTPDSAHAGRGRTQEVASISLGLKGIADEFEVPVVALAQFNRSTVGRRPLVSDFKDSSQIEQDASTVLLLHRELDDEGNDTGPNAGKVLLVVAKNRNGRRGVEIWLNFQGKFAALRNLTAATPPPRAELEFPP</sequence>
<keyword evidence="5 12" id="KW-0347">Helicase</keyword>
<keyword evidence="2" id="KW-0235">DNA replication</keyword>
<evidence type="ECO:0000256" key="8">
    <source>
        <dbReference type="ARBA" id="ARBA00023235"/>
    </source>
</evidence>
<dbReference type="EMBL" id="JBHFAB010000013">
    <property type="protein sequence ID" value="MFC1418557.1"/>
    <property type="molecule type" value="Genomic_DNA"/>
</dbReference>
<evidence type="ECO:0000313" key="13">
    <source>
        <dbReference type="Proteomes" id="UP001592531"/>
    </source>
</evidence>
<comment type="caution">
    <text evidence="12">The sequence shown here is derived from an EMBL/GenBank/DDBJ whole genome shotgun (WGS) entry which is preliminary data.</text>
</comment>
<evidence type="ECO:0000259" key="11">
    <source>
        <dbReference type="PROSITE" id="PS51199"/>
    </source>
</evidence>
<proteinExistence type="inferred from homology"/>
<dbReference type="PANTHER" id="PTHR30153">
    <property type="entry name" value="REPLICATIVE DNA HELICASE DNAB"/>
    <property type="match status" value="1"/>
</dbReference>
<dbReference type="EC" id="5.6.2.3" evidence="9"/>
<dbReference type="GO" id="GO:0004386">
    <property type="term" value="F:helicase activity"/>
    <property type="evidence" value="ECO:0007669"/>
    <property type="project" value="UniProtKB-KW"/>
</dbReference>
<evidence type="ECO:0000256" key="7">
    <source>
        <dbReference type="ARBA" id="ARBA00023125"/>
    </source>
</evidence>
<organism evidence="12 13">
    <name type="scientific">Streptacidiphilus cavernicola</name>
    <dbReference type="NCBI Taxonomy" id="3342716"/>
    <lineage>
        <taxon>Bacteria</taxon>
        <taxon>Bacillati</taxon>
        <taxon>Actinomycetota</taxon>
        <taxon>Actinomycetes</taxon>
        <taxon>Kitasatosporales</taxon>
        <taxon>Streptomycetaceae</taxon>
        <taxon>Streptacidiphilus</taxon>
    </lineage>
</organism>
<keyword evidence="6" id="KW-0067">ATP-binding</keyword>
<evidence type="ECO:0000256" key="6">
    <source>
        <dbReference type="ARBA" id="ARBA00022840"/>
    </source>
</evidence>
<comment type="similarity">
    <text evidence="1">Belongs to the helicase family. DnaB subfamily.</text>
</comment>
<dbReference type="InterPro" id="IPR016136">
    <property type="entry name" value="DNA_helicase_N/primase_C"/>
</dbReference>
<evidence type="ECO:0000256" key="2">
    <source>
        <dbReference type="ARBA" id="ARBA00022705"/>
    </source>
</evidence>
<dbReference type="SUPFAM" id="SSF52540">
    <property type="entry name" value="P-loop containing nucleoside triphosphate hydrolases"/>
    <property type="match status" value="1"/>
</dbReference>
<dbReference type="Proteomes" id="UP001592531">
    <property type="component" value="Unassembled WGS sequence"/>
</dbReference>
<dbReference type="SUPFAM" id="SSF48024">
    <property type="entry name" value="N-terminal domain of DnaB helicase"/>
    <property type="match status" value="1"/>
</dbReference>
<dbReference type="Gene3D" id="1.10.860.10">
    <property type="entry name" value="DNAb Helicase, Chain A"/>
    <property type="match status" value="1"/>
</dbReference>
<keyword evidence="4" id="KW-0378">Hydrolase</keyword>
<reference evidence="12 13" key="1">
    <citation type="submission" date="2024-09" db="EMBL/GenBank/DDBJ databases">
        <authorList>
            <person name="Lee S.D."/>
        </authorList>
    </citation>
    <scope>NUCLEOTIDE SEQUENCE [LARGE SCALE GENOMIC DNA]</scope>
    <source>
        <strain evidence="12 13">N8-3</strain>
    </source>
</reference>
<evidence type="ECO:0000256" key="1">
    <source>
        <dbReference type="ARBA" id="ARBA00008428"/>
    </source>
</evidence>
<keyword evidence="13" id="KW-1185">Reference proteome</keyword>
<name>A0ABV6VXQ8_9ACTN</name>
<evidence type="ECO:0000313" key="12">
    <source>
        <dbReference type="EMBL" id="MFC1418557.1"/>
    </source>
</evidence>